<dbReference type="NCBIfam" id="TIGR00696">
    <property type="entry name" value="wecG_tagA_cpsF"/>
    <property type="match status" value="1"/>
</dbReference>
<evidence type="ECO:0000256" key="2">
    <source>
        <dbReference type="ARBA" id="ARBA00022679"/>
    </source>
</evidence>
<keyword evidence="2 3" id="KW-0808">Transferase</keyword>
<evidence type="ECO:0000313" key="4">
    <source>
        <dbReference type="Proteomes" id="UP000034917"/>
    </source>
</evidence>
<dbReference type="EMBL" id="LBSV01000004">
    <property type="protein sequence ID" value="KKQ26036.1"/>
    <property type="molecule type" value="Genomic_DNA"/>
</dbReference>
<dbReference type="Pfam" id="PF03808">
    <property type="entry name" value="Glyco_tran_WecG"/>
    <property type="match status" value="1"/>
</dbReference>
<organism evidence="3 4">
    <name type="scientific">Candidatus Roizmanbacteria bacterium GW2011_GWC2_37_13</name>
    <dbReference type="NCBI Taxonomy" id="1618486"/>
    <lineage>
        <taxon>Bacteria</taxon>
        <taxon>Candidatus Roizmaniibacteriota</taxon>
    </lineage>
</organism>
<dbReference type="Proteomes" id="UP000034917">
    <property type="component" value="Unassembled WGS sequence"/>
</dbReference>
<dbReference type="PANTHER" id="PTHR34136">
    <property type="match status" value="1"/>
</dbReference>
<dbReference type="CDD" id="cd06533">
    <property type="entry name" value="Glyco_transf_WecG_TagA"/>
    <property type="match status" value="1"/>
</dbReference>
<gene>
    <name evidence="3" type="ORF">US40_C0004G0071</name>
</gene>
<name>A0A0G0JCY8_9BACT</name>
<reference evidence="3 4" key="1">
    <citation type="journal article" date="2015" name="Nature">
        <title>rRNA introns, odd ribosomes, and small enigmatic genomes across a large radiation of phyla.</title>
        <authorList>
            <person name="Brown C.T."/>
            <person name="Hug L.A."/>
            <person name="Thomas B.C."/>
            <person name="Sharon I."/>
            <person name="Castelle C.J."/>
            <person name="Singh A."/>
            <person name="Wilkins M.J."/>
            <person name="Williams K.H."/>
            <person name="Banfield J.F."/>
        </authorList>
    </citation>
    <scope>NUCLEOTIDE SEQUENCE [LARGE SCALE GENOMIC DNA]</scope>
</reference>
<dbReference type="PANTHER" id="PTHR34136:SF1">
    <property type="entry name" value="UDP-N-ACETYL-D-MANNOSAMINURONIC ACID TRANSFERASE"/>
    <property type="match status" value="1"/>
</dbReference>
<protein>
    <submittedName>
        <fullName evidence="3">Glycosyl transferase, WecB/TagA/CpsF family</fullName>
    </submittedName>
</protein>
<dbReference type="GO" id="GO:0016758">
    <property type="term" value="F:hexosyltransferase activity"/>
    <property type="evidence" value="ECO:0007669"/>
    <property type="project" value="TreeGrafter"/>
</dbReference>
<dbReference type="AlphaFoldDB" id="A0A0G0JCY8"/>
<proteinExistence type="predicted"/>
<dbReference type="InterPro" id="IPR004629">
    <property type="entry name" value="WecG_TagA_CpsF"/>
</dbReference>
<accession>A0A0G0JCY8</accession>
<evidence type="ECO:0000256" key="1">
    <source>
        <dbReference type="ARBA" id="ARBA00022676"/>
    </source>
</evidence>
<evidence type="ECO:0000313" key="3">
    <source>
        <dbReference type="EMBL" id="KKQ26036.1"/>
    </source>
</evidence>
<comment type="caution">
    <text evidence="3">The sequence shown here is derived from an EMBL/GenBank/DDBJ whole genome shotgun (WGS) entry which is preliminary data.</text>
</comment>
<sequence>MDKNKILGITIPLQSKQDILEKIIKYLSSPKGFFHIISLNPENLVIAQKNQKFKKIVETAQIKIIDGAGIVMAGRLLNLSLKRLTGVDLMKDLINLASSMRLRVLLIGGQPNLALELSDCYNEQFPKAKFKGLYGLRNVKNPVFDEEVRIFSIVRSFKPQLTFVAFGSPDQELWIERHRKELSGSVVMGVGGAFNYLSNSVRRAPLFMQKLGLEWLFRLINQPWRSKRQLRLLKFIYLVFKEKWIKN</sequence>
<keyword evidence="1" id="KW-0328">Glycosyltransferase</keyword>